<dbReference type="SUPFAM" id="SSF56214">
    <property type="entry name" value="4'-phosphopantetheinyl transferase"/>
    <property type="match status" value="1"/>
</dbReference>
<dbReference type="EMBL" id="JACXAI010000026">
    <property type="protein sequence ID" value="MBD1382151.1"/>
    <property type="molecule type" value="Genomic_DNA"/>
</dbReference>
<evidence type="ECO:0000256" key="6">
    <source>
        <dbReference type="ARBA" id="ARBA00022723"/>
    </source>
</evidence>
<dbReference type="PANTHER" id="PTHR12215">
    <property type="entry name" value="PHOSPHOPANTETHEINE TRANSFERASE"/>
    <property type="match status" value="1"/>
</dbReference>
<dbReference type="Gene3D" id="3.90.470.20">
    <property type="entry name" value="4'-phosphopantetheinyl transferase domain"/>
    <property type="match status" value="1"/>
</dbReference>
<organism evidence="13 14">
    <name type="scientific">Metabacillus arenae</name>
    <dbReference type="NCBI Taxonomy" id="2771434"/>
    <lineage>
        <taxon>Bacteria</taxon>
        <taxon>Bacillati</taxon>
        <taxon>Bacillota</taxon>
        <taxon>Bacilli</taxon>
        <taxon>Bacillales</taxon>
        <taxon>Bacillaceae</taxon>
        <taxon>Metabacillus</taxon>
    </lineage>
</organism>
<evidence type="ECO:0000256" key="5">
    <source>
        <dbReference type="ARBA" id="ARBA00022679"/>
    </source>
</evidence>
<comment type="similarity">
    <text evidence="2">Belongs to the P-Pant transferase superfamily. Gsp/Sfp/HetI/AcpT family.</text>
</comment>
<reference evidence="13" key="1">
    <citation type="submission" date="2020-09" db="EMBL/GenBank/DDBJ databases">
        <title>A novel bacterium of genus Bacillus, isolated from South China Sea.</title>
        <authorList>
            <person name="Huang H."/>
            <person name="Mo K."/>
            <person name="Hu Y."/>
        </authorList>
    </citation>
    <scope>NUCLEOTIDE SEQUENCE</scope>
    <source>
        <strain evidence="13">IB182487</strain>
    </source>
</reference>
<evidence type="ECO:0000256" key="8">
    <source>
        <dbReference type="ARBA" id="ARBA00022842"/>
    </source>
</evidence>
<sequence length="121" mass="13400">MIDGIGLDIIETKRIEGLLLRQSKFVDRILTLKEKETFCKLSAKRKIEFISGRFAAKEAYAKATGTGIGKKLSFLDIEILNNEAGKPEIFLMNSRADGVHLSITHTKNYAAAQVIIESLSS</sequence>
<protein>
    <recommendedName>
        <fullName evidence="11">Holo-[acyl-carrier-protein] synthase</fullName>
        <shortName evidence="11">Holo-ACP synthase</shortName>
        <ecNumber evidence="11">2.7.8.7</ecNumber>
    </recommendedName>
    <alternativeName>
        <fullName evidence="11">4'-phosphopantetheinyl transferase AcpS</fullName>
    </alternativeName>
</protein>
<dbReference type="HAMAP" id="MF_00101">
    <property type="entry name" value="AcpS"/>
    <property type="match status" value="1"/>
</dbReference>
<evidence type="ECO:0000313" key="14">
    <source>
        <dbReference type="Proteomes" id="UP000626844"/>
    </source>
</evidence>
<dbReference type="Proteomes" id="UP000626844">
    <property type="component" value="Unassembled WGS sequence"/>
</dbReference>
<keyword evidence="6 11" id="KW-0479">Metal-binding</keyword>
<dbReference type="RefSeq" id="WP_191160061.1">
    <property type="nucleotide sequence ID" value="NZ_JACXAI010000026.1"/>
</dbReference>
<evidence type="ECO:0000259" key="12">
    <source>
        <dbReference type="Pfam" id="PF01648"/>
    </source>
</evidence>
<keyword evidence="7 11" id="KW-0276">Fatty acid metabolism</keyword>
<evidence type="ECO:0000256" key="10">
    <source>
        <dbReference type="ARBA" id="ARBA00023160"/>
    </source>
</evidence>
<feature type="binding site" evidence="11">
    <location>
        <position position="58"/>
    </location>
    <ligand>
        <name>Mg(2+)</name>
        <dbReference type="ChEBI" id="CHEBI:18420"/>
    </ligand>
</feature>
<dbReference type="NCBIfam" id="TIGR00556">
    <property type="entry name" value="pantethn_trn"/>
    <property type="match status" value="1"/>
</dbReference>
<evidence type="ECO:0000256" key="11">
    <source>
        <dbReference type="HAMAP-Rule" id="MF_00101"/>
    </source>
</evidence>
<keyword evidence="3 11" id="KW-0963">Cytoplasm</keyword>
<comment type="similarity">
    <text evidence="11">Belongs to the P-Pant transferase superfamily. AcpS family.</text>
</comment>
<dbReference type="InterPro" id="IPR008278">
    <property type="entry name" value="4-PPantetheinyl_Trfase_dom"/>
</dbReference>
<evidence type="ECO:0000256" key="1">
    <source>
        <dbReference type="ARBA" id="ARBA00001946"/>
    </source>
</evidence>
<keyword evidence="14" id="KW-1185">Reference proteome</keyword>
<dbReference type="NCBIfam" id="TIGR00516">
    <property type="entry name" value="acpS"/>
    <property type="match status" value="1"/>
</dbReference>
<gene>
    <name evidence="11" type="primary">acpS</name>
    <name evidence="13" type="ORF">IC621_18170</name>
</gene>
<keyword evidence="5 11" id="KW-0808">Transferase</keyword>
<comment type="subcellular location">
    <subcellularLocation>
        <location evidence="11">Cytoplasm</location>
    </subcellularLocation>
</comment>
<dbReference type="GO" id="GO:0000287">
    <property type="term" value="F:magnesium ion binding"/>
    <property type="evidence" value="ECO:0007669"/>
    <property type="project" value="UniProtKB-UniRule"/>
</dbReference>
<dbReference type="AlphaFoldDB" id="A0A926NIU7"/>
<dbReference type="PANTHER" id="PTHR12215:SF10">
    <property type="entry name" value="L-AMINOADIPATE-SEMIALDEHYDE DEHYDROGENASE-PHOSPHOPANTETHEINYL TRANSFERASE"/>
    <property type="match status" value="1"/>
</dbReference>
<dbReference type="GO" id="GO:0008897">
    <property type="term" value="F:holo-[acyl-carrier-protein] synthase activity"/>
    <property type="evidence" value="ECO:0007669"/>
    <property type="project" value="UniProtKB-UniRule"/>
</dbReference>
<dbReference type="Pfam" id="PF01648">
    <property type="entry name" value="ACPS"/>
    <property type="match status" value="1"/>
</dbReference>
<dbReference type="GO" id="GO:0006633">
    <property type="term" value="P:fatty acid biosynthetic process"/>
    <property type="evidence" value="ECO:0007669"/>
    <property type="project" value="UniProtKB-UniRule"/>
</dbReference>
<keyword evidence="8 11" id="KW-0460">Magnesium</keyword>
<name>A0A926NIU7_9BACI</name>
<comment type="caution">
    <text evidence="13">The sequence shown here is derived from an EMBL/GenBank/DDBJ whole genome shotgun (WGS) entry which is preliminary data.</text>
</comment>
<keyword evidence="4 11" id="KW-0444">Lipid biosynthesis</keyword>
<evidence type="ECO:0000313" key="13">
    <source>
        <dbReference type="EMBL" id="MBD1382151.1"/>
    </source>
</evidence>
<feature type="domain" description="4'-phosphopantetheinyl transferase" evidence="12">
    <location>
        <begin position="4"/>
        <end position="112"/>
    </location>
</feature>
<comment type="catalytic activity">
    <reaction evidence="11">
        <text>apo-[ACP] + CoA = holo-[ACP] + adenosine 3',5'-bisphosphate + H(+)</text>
        <dbReference type="Rhea" id="RHEA:12068"/>
        <dbReference type="Rhea" id="RHEA-COMP:9685"/>
        <dbReference type="Rhea" id="RHEA-COMP:9690"/>
        <dbReference type="ChEBI" id="CHEBI:15378"/>
        <dbReference type="ChEBI" id="CHEBI:29999"/>
        <dbReference type="ChEBI" id="CHEBI:57287"/>
        <dbReference type="ChEBI" id="CHEBI:58343"/>
        <dbReference type="ChEBI" id="CHEBI:64479"/>
        <dbReference type="EC" id="2.7.8.7"/>
    </reaction>
</comment>
<evidence type="ECO:0000256" key="2">
    <source>
        <dbReference type="ARBA" id="ARBA00010990"/>
    </source>
</evidence>
<comment type="function">
    <text evidence="11">Transfers the 4'-phosphopantetheine moiety from coenzyme A to a Ser of acyl-carrier-protein.</text>
</comment>
<keyword evidence="10 11" id="KW-0275">Fatty acid biosynthesis</keyword>
<dbReference type="EC" id="2.7.8.7" evidence="11"/>
<dbReference type="InterPro" id="IPR037143">
    <property type="entry name" value="4-PPantetheinyl_Trfase_dom_sf"/>
</dbReference>
<dbReference type="InterPro" id="IPR004568">
    <property type="entry name" value="Ppantetheine-prot_Trfase_dom"/>
</dbReference>
<comment type="cofactor">
    <cofactor evidence="1 11">
        <name>Mg(2+)</name>
        <dbReference type="ChEBI" id="CHEBI:18420"/>
    </cofactor>
</comment>
<evidence type="ECO:0000256" key="7">
    <source>
        <dbReference type="ARBA" id="ARBA00022832"/>
    </source>
</evidence>
<accession>A0A926NIU7</accession>
<feature type="binding site" evidence="11">
    <location>
        <position position="8"/>
    </location>
    <ligand>
        <name>Mg(2+)</name>
        <dbReference type="ChEBI" id="CHEBI:18420"/>
    </ligand>
</feature>
<evidence type="ECO:0000256" key="4">
    <source>
        <dbReference type="ARBA" id="ARBA00022516"/>
    </source>
</evidence>
<dbReference type="InterPro" id="IPR050559">
    <property type="entry name" value="P-Pant_transferase_sf"/>
</dbReference>
<evidence type="ECO:0000256" key="9">
    <source>
        <dbReference type="ARBA" id="ARBA00023098"/>
    </source>
</evidence>
<keyword evidence="9 11" id="KW-0443">Lipid metabolism</keyword>
<proteinExistence type="inferred from homology"/>
<dbReference type="InterPro" id="IPR002582">
    <property type="entry name" value="ACPS"/>
</dbReference>
<evidence type="ECO:0000256" key="3">
    <source>
        <dbReference type="ARBA" id="ARBA00022490"/>
    </source>
</evidence>
<dbReference type="GO" id="GO:0019878">
    <property type="term" value="P:lysine biosynthetic process via aminoadipic acid"/>
    <property type="evidence" value="ECO:0007669"/>
    <property type="project" value="TreeGrafter"/>
</dbReference>
<dbReference type="GO" id="GO:0005829">
    <property type="term" value="C:cytosol"/>
    <property type="evidence" value="ECO:0007669"/>
    <property type="project" value="TreeGrafter"/>
</dbReference>